<accession>A0A5C5UXI0</accession>
<dbReference type="NCBIfam" id="TIGR02532">
    <property type="entry name" value="IV_pilin_GFxxxE"/>
    <property type="match status" value="1"/>
</dbReference>
<keyword evidence="1" id="KW-1133">Transmembrane helix</keyword>
<dbReference type="Pfam" id="PF07596">
    <property type="entry name" value="SBP_bac_10"/>
    <property type="match status" value="1"/>
</dbReference>
<evidence type="ECO:0000259" key="2">
    <source>
        <dbReference type="Pfam" id="PF07596"/>
    </source>
</evidence>
<proteinExistence type="predicted"/>
<keyword evidence="1" id="KW-0472">Membrane</keyword>
<dbReference type="SUPFAM" id="SSF54523">
    <property type="entry name" value="Pili subunits"/>
    <property type="match status" value="1"/>
</dbReference>
<gene>
    <name evidence="3" type="ORF">KOR34_44400</name>
</gene>
<dbReference type="PANTHER" id="PTHR30093:SF2">
    <property type="entry name" value="TYPE II SECRETION SYSTEM PROTEIN H"/>
    <property type="match status" value="1"/>
</dbReference>
<evidence type="ECO:0000313" key="4">
    <source>
        <dbReference type="Proteomes" id="UP000316714"/>
    </source>
</evidence>
<organism evidence="3 4">
    <name type="scientific">Posidoniimonas corsicana</name>
    <dbReference type="NCBI Taxonomy" id="1938618"/>
    <lineage>
        <taxon>Bacteria</taxon>
        <taxon>Pseudomonadati</taxon>
        <taxon>Planctomycetota</taxon>
        <taxon>Planctomycetia</taxon>
        <taxon>Pirellulales</taxon>
        <taxon>Lacipirellulaceae</taxon>
        <taxon>Posidoniimonas</taxon>
    </lineage>
</organism>
<comment type="caution">
    <text evidence="3">The sequence shown here is derived from an EMBL/GenBank/DDBJ whole genome shotgun (WGS) entry which is preliminary data.</text>
</comment>
<keyword evidence="4" id="KW-1185">Reference proteome</keyword>
<dbReference type="OrthoDB" id="255848at2"/>
<dbReference type="Proteomes" id="UP000316714">
    <property type="component" value="Unassembled WGS sequence"/>
</dbReference>
<evidence type="ECO:0000313" key="3">
    <source>
        <dbReference type="EMBL" id="TWT31066.1"/>
    </source>
</evidence>
<dbReference type="InterPro" id="IPR011453">
    <property type="entry name" value="DUF1559"/>
</dbReference>
<sequence length="369" mass="39761">MRPHPLPTRPAQRAAFTLVELLVVIAIIGILIALLLPAVQSAREAARRSSCTNKLKQLGLAALNFESANNRLPPGYLGSRNFSFPNANFEGPGKPNQWTSVFVSLLPQLEESALESQILTGYQVGVDQYDFNFWTRTNIVEAAATPIDTLICPSVPERQPSNRTLIQVYGNFPDGWDASKEDNGYAQASYPANPGTVFGLTHYQGVAGLYGDVGRGVTSDTGYDVSRQLGGPFGTRSKVRLAKITDGTSKTLMFGEAPGTYGTGIRTIYNTEIDSGLVQGFSWVGAGALPAHLGLDVQQENGQPIPNGPENPESRYETKWSYFGSFHTGVVLFTLVDGSVHPVKQSIDEPAFFALATMAGEEVGVEDSL</sequence>
<dbReference type="InterPro" id="IPR027558">
    <property type="entry name" value="Pre_pil_HX9DG_C"/>
</dbReference>
<feature type="domain" description="DUF1559" evidence="2">
    <location>
        <begin position="40"/>
        <end position="349"/>
    </location>
</feature>
<evidence type="ECO:0000256" key="1">
    <source>
        <dbReference type="SAM" id="Phobius"/>
    </source>
</evidence>
<feature type="transmembrane region" description="Helical" evidence="1">
    <location>
        <begin position="15"/>
        <end position="39"/>
    </location>
</feature>
<protein>
    <recommendedName>
        <fullName evidence="2">DUF1559 domain-containing protein</fullName>
    </recommendedName>
</protein>
<dbReference type="PANTHER" id="PTHR30093">
    <property type="entry name" value="GENERAL SECRETION PATHWAY PROTEIN G"/>
    <property type="match status" value="1"/>
</dbReference>
<dbReference type="AlphaFoldDB" id="A0A5C5UXI0"/>
<keyword evidence="1" id="KW-0812">Transmembrane</keyword>
<dbReference type="RefSeq" id="WP_146568257.1">
    <property type="nucleotide sequence ID" value="NZ_SIHJ01000004.1"/>
</dbReference>
<name>A0A5C5UXI0_9BACT</name>
<dbReference type="InterPro" id="IPR045584">
    <property type="entry name" value="Pilin-like"/>
</dbReference>
<dbReference type="Gene3D" id="3.30.700.10">
    <property type="entry name" value="Glycoprotein, Type 4 Pilin"/>
    <property type="match status" value="1"/>
</dbReference>
<dbReference type="NCBIfam" id="TIGR04294">
    <property type="entry name" value="pre_pil_HX9DG"/>
    <property type="match status" value="1"/>
</dbReference>
<dbReference type="InterPro" id="IPR012902">
    <property type="entry name" value="N_methyl_site"/>
</dbReference>
<dbReference type="EMBL" id="SIHJ01000004">
    <property type="protein sequence ID" value="TWT31066.1"/>
    <property type="molecule type" value="Genomic_DNA"/>
</dbReference>
<reference evidence="3 4" key="1">
    <citation type="submission" date="2019-02" db="EMBL/GenBank/DDBJ databases">
        <title>Deep-cultivation of Planctomycetes and their phenomic and genomic characterization uncovers novel biology.</title>
        <authorList>
            <person name="Wiegand S."/>
            <person name="Jogler M."/>
            <person name="Boedeker C."/>
            <person name="Pinto D."/>
            <person name="Vollmers J."/>
            <person name="Rivas-Marin E."/>
            <person name="Kohn T."/>
            <person name="Peeters S.H."/>
            <person name="Heuer A."/>
            <person name="Rast P."/>
            <person name="Oberbeckmann S."/>
            <person name="Bunk B."/>
            <person name="Jeske O."/>
            <person name="Meyerdierks A."/>
            <person name="Storesund J.E."/>
            <person name="Kallscheuer N."/>
            <person name="Luecker S."/>
            <person name="Lage O.M."/>
            <person name="Pohl T."/>
            <person name="Merkel B.J."/>
            <person name="Hornburger P."/>
            <person name="Mueller R.-W."/>
            <person name="Bruemmer F."/>
            <person name="Labrenz M."/>
            <person name="Spormann A.M."/>
            <person name="Op Den Camp H."/>
            <person name="Overmann J."/>
            <person name="Amann R."/>
            <person name="Jetten M.S.M."/>
            <person name="Mascher T."/>
            <person name="Medema M.H."/>
            <person name="Devos D.P."/>
            <person name="Kaster A.-K."/>
            <person name="Ovreas L."/>
            <person name="Rohde M."/>
            <person name="Galperin M.Y."/>
            <person name="Jogler C."/>
        </authorList>
    </citation>
    <scope>NUCLEOTIDE SEQUENCE [LARGE SCALE GENOMIC DNA]</scope>
    <source>
        <strain evidence="3 4">KOR34</strain>
    </source>
</reference>
<dbReference type="Pfam" id="PF07963">
    <property type="entry name" value="N_methyl"/>
    <property type="match status" value="1"/>
</dbReference>